<feature type="transmembrane region" description="Helical" evidence="1">
    <location>
        <begin position="82"/>
        <end position="105"/>
    </location>
</feature>
<keyword evidence="1" id="KW-1133">Transmembrane helix</keyword>
<keyword evidence="1" id="KW-0472">Membrane</keyword>
<sequence>MKENDINDTKEHYIRKIFEPFLKNSASYEKDYIEKRLIEQIIWYDESAIKKQKRYKQLSIISIVLSGIIPIVSIFSKYKYGTIAIIIISTLSALSSILLSIINLCEYHKLWVEYRSACEILKSTLYKYFTKTDEFQSLNDYARLNLLISLCEEYMTKEFKIWSQLPHIHKKEQ</sequence>
<organism evidence="2">
    <name type="scientific">Siphoviridae sp. ctXZx16</name>
    <dbReference type="NCBI Taxonomy" id="2826371"/>
    <lineage>
        <taxon>Viruses</taxon>
        <taxon>Duplodnaviria</taxon>
        <taxon>Heunggongvirae</taxon>
        <taxon>Uroviricota</taxon>
        <taxon>Caudoviricetes</taxon>
    </lineage>
</organism>
<evidence type="ECO:0000313" key="2">
    <source>
        <dbReference type="EMBL" id="DAD82912.1"/>
    </source>
</evidence>
<proteinExistence type="predicted"/>
<accession>A0A8S5ML08</accession>
<evidence type="ECO:0000256" key="1">
    <source>
        <dbReference type="SAM" id="Phobius"/>
    </source>
</evidence>
<dbReference type="EMBL" id="BK014925">
    <property type="protein sequence ID" value="DAD82912.1"/>
    <property type="molecule type" value="Genomic_DNA"/>
</dbReference>
<dbReference type="Pfam" id="PF14015">
    <property type="entry name" value="DUF4231"/>
    <property type="match status" value="1"/>
</dbReference>
<protein>
    <submittedName>
        <fullName evidence="2">SMODS and SLOG-associating 2TM effector domain 2</fullName>
    </submittedName>
</protein>
<dbReference type="InterPro" id="IPR025325">
    <property type="entry name" value="DUF4231"/>
</dbReference>
<feature type="transmembrane region" description="Helical" evidence="1">
    <location>
        <begin position="58"/>
        <end position="76"/>
    </location>
</feature>
<name>A0A8S5ML08_9CAUD</name>
<dbReference type="NCBIfam" id="NF033634">
    <property type="entry name" value="SLATT_1"/>
    <property type="match status" value="1"/>
</dbReference>
<reference evidence="2" key="1">
    <citation type="journal article" date="2021" name="Proc. Natl. Acad. Sci. U.S.A.">
        <title>A Catalog of Tens of Thousands of Viruses from Human Metagenomes Reveals Hidden Associations with Chronic Diseases.</title>
        <authorList>
            <person name="Tisza M.J."/>
            <person name="Buck C.B."/>
        </authorList>
    </citation>
    <scope>NUCLEOTIDE SEQUENCE</scope>
    <source>
        <strain evidence="2">CtXZx16</strain>
    </source>
</reference>
<keyword evidence="1" id="KW-0812">Transmembrane</keyword>